<evidence type="ECO:0000313" key="1">
    <source>
        <dbReference type="EMBL" id="KAK1860043.1"/>
    </source>
</evidence>
<evidence type="ECO:0000313" key="2">
    <source>
        <dbReference type="Proteomes" id="UP000798662"/>
    </source>
</evidence>
<keyword evidence="2" id="KW-1185">Reference proteome</keyword>
<proteinExistence type="predicted"/>
<sequence length="190" mass="19389">MPPPPANYGAVTAEEADAALAATRSAMAAQDGALEELAASVSRVRATAVTMEAEVRAGVSEIDDLGGGVGRAAADVRLQASRVAEATSSPYTWRLFCLLIWPGVIAVLIVLHLLRKLLFGGGGSREDAGGCDALATRWPLRLKGGRAVGASPRSGSCPPVRRRGCVSESPAAARGATAGRPSRLCGQTVG</sequence>
<organism evidence="1 2">
    <name type="scientific">Pyropia yezoensis</name>
    <name type="common">Susabi-nori</name>
    <name type="synonym">Porphyra yezoensis</name>
    <dbReference type="NCBI Taxonomy" id="2788"/>
    <lineage>
        <taxon>Eukaryota</taxon>
        <taxon>Rhodophyta</taxon>
        <taxon>Bangiophyceae</taxon>
        <taxon>Bangiales</taxon>
        <taxon>Bangiaceae</taxon>
        <taxon>Pyropia</taxon>
    </lineage>
</organism>
<gene>
    <name evidence="1" type="ORF">I4F81_002635</name>
</gene>
<protein>
    <submittedName>
        <fullName evidence="1">Uncharacterized protein</fullName>
    </submittedName>
</protein>
<comment type="caution">
    <text evidence="1">The sequence shown here is derived from an EMBL/GenBank/DDBJ whole genome shotgun (WGS) entry which is preliminary data.</text>
</comment>
<reference evidence="1" key="1">
    <citation type="submission" date="2019-11" db="EMBL/GenBank/DDBJ databases">
        <title>Nori genome reveals adaptations in red seaweeds to the harsh intertidal environment.</title>
        <authorList>
            <person name="Wang D."/>
            <person name="Mao Y."/>
        </authorList>
    </citation>
    <scope>NUCLEOTIDE SEQUENCE</scope>
    <source>
        <tissue evidence="1">Gametophyte</tissue>
    </source>
</reference>
<dbReference type="Proteomes" id="UP000798662">
    <property type="component" value="Chromosome 1"/>
</dbReference>
<accession>A0ACC3BR20</accession>
<name>A0ACC3BR20_PYRYE</name>
<dbReference type="EMBL" id="CM020618">
    <property type="protein sequence ID" value="KAK1860043.1"/>
    <property type="molecule type" value="Genomic_DNA"/>
</dbReference>